<dbReference type="SUPFAM" id="SSF48317">
    <property type="entry name" value="Acid phosphatase/Vanadium-dependent haloperoxidase"/>
    <property type="match status" value="1"/>
</dbReference>
<gene>
    <name evidence="1" type="ORF">L7E55_15340</name>
</gene>
<dbReference type="InterPro" id="IPR016119">
    <property type="entry name" value="Br/Cl_peroxidase_C"/>
</dbReference>
<dbReference type="GO" id="GO:0004601">
    <property type="term" value="F:peroxidase activity"/>
    <property type="evidence" value="ECO:0007669"/>
    <property type="project" value="InterPro"/>
</dbReference>
<protein>
    <recommendedName>
        <fullName evidence="3">Phosphoesterase</fullName>
    </recommendedName>
</protein>
<keyword evidence="2" id="KW-1185">Reference proteome</keyword>
<evidence type="ECO:0000313" key="1">
    <source>
        <dbReference type="EMBL" id="MDF9409705.1"/>
    </source>
</evidence>
<dbReference type="Proteomes" id="UP001154312">
    <property type="component" value="Unassembled WGS sequence"/>
</dbReference>
<comment type="caution">
    <text evidence="1">The sequence shown here is derived from an EMBL/GenBank/DDBJ whole genome shotgun (WGS) entry which is preliminary data.</text>
</comment>
<dbReference type="EMBL" id="JAKOAV010000039">
    <property type="protein sequence ID" value="MDF9409705.1"/>
    <property type="molecule type" value="Genomic_DNA"/>
</dbReference>
<sequence>MEAAWFQKWLVHRRLRPEEFGGRVQNLLTGAACYPVNPELLNSQAVAEVFDKYGSYLLPQAYPEGCPAHPAYPAGHACFTGAGVTMLKAFFKESFIIPNPVMASPDGLSPLPYKGQMFRGELCRNQIIIGGG</sequence>
<evidence type="ECO:0008006" key="3">
    <source>
        <dbReference type="Google" id="ProtNLM"/>
    </source>
</evidence>
<name>A0A9X4H3L2_9FIRM</name>
<proteinExistence type="predicted"/>
<organism evidence="1 2">
    <name type="scientific">Pelotomaculum isophthalicicum JI</name>
    <dbReference type="NCBI Taxonomy" id="947010"/>
    <lineage>
        <taxon>Bacteria</taxon>
        <taxon>Bacillati</taxon>
        <taxon>Bacillota</taxon>
        <taxon>Clostridia</taxon>
        <taxon>Eubacteriales</taxon>
        <taxon>Desulfotomaculaceae</taxon>
        <taxon>Pelotomaculum</taxon>
    </lineage>
</organism>
<evidence type="ECO:0000313" key="2">
    <source>
        <dbReference type="Proteomes" id="UP001154312"/>
    </source>
</evidence>
<accession>A0A9X4H3L2</accession>
<reference evidence="1" key="1">
    <citation type="submission" date="2022-02" db="EMBL/GenBank/DDBJ databases">
        <authorList>
            <person name="Leng L."/>
        </authorList>
    </citation>
    <scope>NUCLEOTIDE SEQUENCE</scope>
    <source>
        <strain evidence="1">JI</strain>
    </source>
</reference>
<dbReference type="AlphaFoldDB" id="A0A9X4H3L2"/>
<dbReference type="Gene3D" id="1.10.606.10">
    <property type="entry name" value="Vanadium-containing Chloroperoxidase, domain 2"/>
    <property type="match status" value="1"/>
</dbReference>
<dbReference type="InterPro" id="IPR036938">
    <property type="entry name" value="PAP2/HPO_sf"/>
</dbReference>